<evidence type="ECO:0000259" key="2">
    <source>
        <dbReference type="Pfam" id="PF08239"/>
    </source>
</evidence>
<reference evidence="4" key="1">
    <citation type="submission" date="2018-11" db="EMBL/GenBank/DDBJ databases">
        <title>Chitinophaga lutea sp.nov., isolate from arsenic contaminated soil.</title>
        <authorList>
            <person name="Zong Y."/>
        </authorList>
    </citation>
    <scope>NUCLEOTIDE SEQUENCE [LARGE SCALE GENOMIC DNA]</scope>
    <source>
        <strain evidence="4">YLT18</strain>
    </source>
</reference>
<keyword evidence="1" id="KW-0732">Signal</keyword>
<name>A0A3N4MPR4_9BACT</name>
<dbReference type="AlphaFoldDB" id="A0A3N4MPR4"/>
<feature type="chain" id="PRO_5018179792" evidence="1">
    <location>
        <begin position="20"/>
        <end position="251"/>
    </location>
</feature>
<comment type="caution">
    <text evidence="3">The sequence shown here is derived from an EMBL/GenBank/DDBJ whole genome shotgun (WGS) entry which is preliminary data.</text>
</comment>
<dbReference type="Proteomes" id="UP000279089">
    <property type="component" value="Unassembled WGS sequence"/>
</dbReference>
<dbReference type="Pfam" id="PF08239">
    <property type="entry name" value="SH3_3"/>
    <property type="match status" value="1"/>
</dbReference>
<evidence type="ECO:0000313" key="4">
    <source>
        <dbReference type="Proteomes" id="UP000279089"/>
    </source>
</evidence>
<feature type="signal peptide" evidence="1">
    <location>
        <begin position="1"/>
        <end position="19"/>
    </location>
</feature>
<feature type="domain" description="SH3b" evidence="2">
    <location>
        <begin position="33"/>
        <end position="80"/>
    </location>
</feature>
<dbReference type="Gene3D" id="2.30.30.40">
    <property type="entry name" value="SH3 Domains"/>
    <property type="match status" value="1"/>
</dbReference>
<sequence>MPRLFLSLILGLMPYVSFAQHNIACINDPDGFTNVRKTPGLQSEITGKIINEEFFYCEPNANEWWKITMNGMEGYIHRSRVRMLNDLPDSVNADIFQRNFSQYTQQVKKKHDIWLKYNEKEKRWRDPKDSLAYKKARKEHGRQFETKLDPLMLAFSPYFCRTRDTATLILVFRYMLTDTGSASETPDDTVGECYICQPETVLQVIAGFPRKERGGLYAAVELGLVNHSFGKEKETVYQRLSKQLKDAEKAP</sequence>
<dbReference type="RefSeq" id="WP_123864600.1">
    <property type="nucleotide sequence ID" value="NZ_QXZY01000002.1"/>
</dbReference>
<dbReference type="EMBL" id="RMBX01000003">
    <property type="protein sequence ID" value="RPD42090.1"/>
    <property type="molecule type" value="Genomic_DNA"/>
</dbReference>
<keyword evidence="4" id="KW-1185">Reference proteome</keyword>
<evidence type="ECO:0000313" key="3">
    <source>
        <dbReference type="EMBL" id="RPD42090.1"/>
    </source>
</evidence>
<evidence type="ECO:0000256" key="1">
    <source>
        <dbReference type="SAM" id="SignalP"/>
    </source>
</evidence>
<organism evidence="3 4">
    <name type="scientific">Chitinophaga barathri</name>
    <dbReference type="NCBI Taxonomy" id="1647451"/>
    <lineage>
        <taxon>Bacteria</taxon>
        <taxon>Pseudomonadati</taxon>
        <taxon>Bacteroidota</taxon>
        <taxon>Chitinophagia</taxon>
        <taxon>Chitinophagales</taxon>
        <taxon>Chitinophagaceae</taxon>
        <taxon>Chitinophaga</taxon>
    </lineage>
</organism>
<gene>
    <name evidence="3" type="ORF">EG028_08050</name>
</gene>
<dbReference type="InterPro" id="IPR003646">
    <property type="entry name" value="SH3-like_bac-type"/>
</dbReference>
<protein>
    <submittedName>
        <fullName evidence="3">SH3 domain-containing protein</fullName>
    </submittedName>
</protein>
<proteinExistence type="predicted"/>
<accession>A0A3N4MPR4</accession>